<dbReference type="Pfam" id="PF01156">
    <property type="entry name" value="IU_nuc_hydro"/>
    <property type="match status" value="1"/>
</dbReference>
<dbReference type="AlphaFoldDB" id="A0A4D9D6H7"/>
<organism evidence="6 7">
    <name type="scientific">Nannochloropsis salina CCMP1776</name>
    <dbReference type="NCBI Taxonomy" id="1027361"/>
    <lineage>
        <taxon>Eukaryota</taxon>
        <taxon>Sar</taxon>
        <taxon>Stramenopiles</taxon>
        <taxon>Ochrophyta</taxon>
        <taxon>Eustigmatophyceae</taxon>
        <taxon>Eustigmatales</taxon>
        <taxon>Monodopsidaceae</taxon>
        <taxon>Microchloropsis</taxon>
        <taxon>Microchloropsis salina</taxon>
    </lineage>
</organism>
<evidence type="ECO:0000256" key="4">
    <source>
        <dbReference type="SAM" id="MobiDB-lite"/>
    </source>
</evidence>
<dbReference type="EMBL" id="SDOX01000006">
    <property type="protein sequence ID" value="TFJ87311.1"/>
    <property type="molecule type" value="Genomic_DNA"/>
</dbReference>
<evidence type="ECO:0000313" key="6">
    <source>
        <dbReference type="EMBL" id="TFJ87311.1"/>
    </source>
</evidence>
<proteinExistence type="inferred from homology"/>
<dbReference type="SUPFAM" id="SSF53590">
    <property type="entry name" value="Nucleoside hydrolase"/>
    <property type="match status" value="1"/>
</dbReference>
<dbReference type="Gene3D" id="3.90.245.10">
    <property type="entry name" value="Ribonucleoside hydrolase-like"/>
    <property type="match status" value="1"/>
</dbReference>
<comment type="similarity">
    <text evidence="1">Belongs to the IUNH family.</text>
</comment>
<keyword evidence="2" id="KW-0378">Hydrolase</keyword>
<dbReference type="PROSITE" id="PS01247">
    <property type="entry name" value="IUNH"/>
    <property type="match status" value="1"/>
</dbReference>
<sequence length="374" mass="41186">MAYFSSRSGKPQKGAQEVAAAPTHSPPRRRFIIDCDPGVDDAIAILMAVSEAARLDEQILAVTTVHGNVPLELTTKNAMKVLDVLPVQTPHFDSRRIPIFRGCASPLIHSAHEYFPWHGLDGLGDAGLQDAESRHVESEHAALAMIRLCKQYAGEVTLVCLGPLTSVALACKLDPTFPASVRQMIVMGGTTRAKGNVSLTSEFNFHKDPEAAHIVLSSFPQSYMVSWETTEQHTVAWEFMEELLKQAEVSCSSLGTFLRGITRPFLREKDRWRGALICDAVAMAVAIDPEVVMSVNECFVDVELHGRYGRGQTVIDWEGQLKEKKEVGAANVKIVEKINMDRMHEMLLGIVKTATALAKDPSNLKERVQGKTEK</sequence>
<dbReference type="InterPro" id="IPR036452">
    <property type="entry name" value="Ribo_hydro-like"/>
</dbReference>
<feature type="domain" description="Inosine/uridine-preferring nucleoside hydrolase" evidence="5">
    <location>
        <begin position="32"/>
        <end position="344"/>
    </location>
</feature>
<dbReference type="CDD" id="cd02649">
    <property type="entry name" value="nuc_hydro_CeIAG"/>
    <property type="match status" value="1"/>
</dbReference>
<keyword evidence="3" id="KW-0326">Glycosidase</keyword>
<evidence type="ECO:0000256" key="2">
    <source>
        <dbReference type="ARBA" id="ARBA00022801"/>
    </source>
</evidence>
<reference evidence="6 7" key="1">
    <citation type="submission" date="2019-01" db="EMBL/GenBank/DDBJ databases">
        <title>Nuclear Genome Assembly of the Microalgal Biofuel strain Nannochloropsis salina CCMP1776.</title>
        <authorList>
            <person name="Hovde B."/>
        </authorList>
    </citation>
    <scope>NUCLEOTIDE SEQUENCE [LARGE SCALE GENOMIC DNA]</scope>
    <source>
        <strain evidence="6 7">CCMP1776</strain>
    </source>
</reference>
<evidence type="ECO:0000256" key="3">
    <source>
        <dbReference type="ARBA" id="ARBA00023295"/>
    </source>
</evidence>
<dbReference type="Proteomes" id="UP000355283">
    <property type="component" value="Unassembled WGS sequence"/>
</dbReference>
<accession>A0A4D9D6H7</accession>
<evidence type="ECO:0000256" key="1">
    <source>
        <dbReference type="ARBA" id="ARBA00009176"/>
    </source>
</evidence>
<protein>
    <recommendedName>
        <fullName evidence="5">Inosine/uridine-preferring nucleoside hydrolase domain-containing protein</fullName>
    </recommendedName>
</protein>
<evidence type="ECO:0000313" key="7">
    <source>
        <dbReference type="Proteomes" id="UP000355283"/>
    </source>
</evidence>
<dbReference type="InterPro" id="IPR015910">
    <property type="entry name" value="I/U_nuclsd_hydro_CS"/>
</dbReference>
<gene>
    <name evidence="6" type="ORF">NSK_001643</name>
</gene>
<feature type="region of interest" description="Disordered" evidence="4">
    <location>
        <begin position="1"/>
        <end position="24"/>
    </location>
</feature>
<name>A0A4D9D6H7_9STRA</name>
<dbReference type="InterPro" id="IPR001910">
    <property type="entry name" value="Inosine/uridine_hydrolase_dom"/>
</dbReference>
<keyword evidence="7" id="KW-1185">Reference proteome</keyword>
<dbReference type="GO" id="GO:0016799">
    <property type="term" value="F:hydrolase activity, hydrolyzing N-glycosyl compounds"/>
    <property type="evidence" value="ECO:0007669"/>
    <property type="project" value="InterPro"/>
</dbReference>
<dbReference type="PANTHER" id="PTHR46190">
    <property type="entry name" value="SI:CH211-201H21.5-RELATED"/>
    <property type="match status" value="1"/>
</dbReference>
<dbReference type="PANTHER" id="PTHR46190:SF1">
    <property type="entry name" value="SI:CH211-201H21.5"/>
    <property type="match status" value="1"/>
</dbReference>
<dbReference type="OrthoDB" id="186496at2759"/>
<evidence type="ECO:0000259" key="5">
    <source>
        <dbReference type="Pfam" id="PF01156"/>
    </source>
</evidence>
<dbReference type="InterPro" id="IPR052775">
    <property type="entry name" value="IUN_hydrolase"/>
</dbReference>
<comment type="caution">
    <text evidence="6">The sequence shown here is derived from an EMBL/GenBank/DDBJ whole genome shotgun (WGS) entry which is preliminary data.</text>
</comment>